<feature type="transmembrane region" description="Helical" evidence="7">
    <location>
        <begin position="311"/>
        <end position="331"/>
    </location>
</feature>
<evidence type="ECO:0000313" key="10">
    <source>
        <dbReference type="EMBL" id="RKP00635.1"/>
    </source>
</evidence>
<feature type="transmembrane region" description="Helical" evidence="7">
    <location>
        <begin position="248"/>
        <end position="266"/>
    </location>
</feature>
<reference evidence="9" key="3">
    <citation type="submission" date="2018-08" db="EMBL/GenBank/DDBJ databases">
        <title>Leveraging single-cell genomics to expand the Fungal Tree of Life.</title>
        <authorList>
            <consortium name="DOE Joint Genome Institute"/>
            <person name="Ahrendt S.R."/>
            <person name="Quandt C.A."/>
            <person name="Ciobanu D."/>
            <person name="Clum A."/>
            <person name="Salamov A."/>
            <person name="Andreopoulos B."/>
            <person name="Cheng J.-F."/>
            <person name="Woyke T."/>
            <person name="Pelin A."/>
            <person name="Henrissat B."/>
            <person name="Reynolds N."/>
            <person name="Benny G.L."/>
            <person name="Smith M.E."/>
            <person name="James T.Y."/>
            <person name="Grigoriev I.V."/>
        </authorList>
    </citation>
    <scope>NUCLEOTIDE SEQUENCE</scope>
    <source>
        <strain evidence="9">ATCC 52028</strain>
    </source>
</reference>
<accession>A0A4P9WX84</accession>
<feature type="transmembrane region" description="Helical" evidence="7">
    <location>
        <begin position="278"/>
        <end position="299"/>
    </location>
</feature>
<feature type="transmembrane region" description="Helical" evidence="7">
    <location>
        <begin position="500"/>
        <end position="523"/>
    </location>
</feature>
<feature type="transmembrane region" description="Helical" evidence="7">
    <location>
        <begin position="434"/>
        <end position="455"/>
    </location>
</feature>
<feature type="transmembrane region" description="Helical" evidence="7">
    <location>
        <begin position="476"/>
        <end position="494"/>
    </location>
</feature>
<evidence type="ECO:0000256" key="7">
    <source>
        <dbReference type="SAM" id="Phobius"/>
    </source>
</evidence>
<dbReference type="STRING" id="1555241.A0A4P9WX84"/>
<reference evidence="11 12" key="1">
    <citation type="journal article" date="2018" name="Nat. Microbiol.">
        <title>Leveraging single-cell genomics to expand the fungal tree of life.</title>
        <authorList>
            <person name="Ahrendt S.R."/>
            <person name="Quandt C.A."/>
            <person name="Ciobanu D."/>
            <person name="Clum A."/>
            <person name="Salamov A."/>
            <person name="Andreopoulos B."/>
            <person name="Cheng J.F."/>
            <person name="Woyke T."/>
            <person name="Pelin A."/>
            <person name="Henrissat B."/>
            <person name="Reynolds N.K."/>
            <person name="Benny G.L."/>
            <person name="Smith M.E."/>
            <person name="James T.Y."/>
            <person name="Grigoriev I.V."/>
        </authorList>
    </citation>
    <scope>NUCLEOTIDE SEQUENCE [LARGE SCALE GENOMIC DNA]</scope>
    <source>
        <strain evidence="11 12">ATCC 52028</strain>
    </source>
</reference>
<dbReference type="InterPro" id="IPR013057">
    <property type="entry name" value="AA_transpt_TM"/>
</dbReference>
<evidence type="ECO:0000256" key="6">
    <source>
        <dbReference type="SAM" id="MobiDB-lite"/>
    </source>
</evidence>
<evidence type="ECO:0000256" key="5">
    <source>
        <dbReference type="ARBA" id="ARBA00023136"/>
    </source>
</evidence>
<keyword evidence="4 7" id="KW-1133">Transmembrane helix</keyword>
<gene>
    <name evidence="9" type="ORF">CAUPRSCDRAFT_5507</name>
    <name evidence="10" type="ORF">CXG81DRAFT_12981</name>
</gene>
<comment type="subcellular location">
    <subcellularLocation>
        <location evidence="1">Membrane</location>
        <topology evidence="1">Multi-pass membrane protein</topology>
    </subcellularLocation>
</comment>
<dbReference type="EMBL" id="ML014206">
    <property type="protein sequence ID" value="RKP00635.1"/>
    <property type="molecule type" value="Genomic_DNA"/>
</dbReference>
<keyword evidence="3 7" id="KW-0812">Transmembrane</keyword>
<keyword evidence="5 7" id="KW-0472">Membrane</keyword>
<protein>
    <recommendedName>
        <fullName evidence="8">Amino acid transporter transmembrane domain-containing protein</fullName>
    </recommendedName>
</protein>
<dbReference type="PANTHER" id="PTHR22950:SF666">
    <property type="entry name" value="VACUOLAR AMINO ACID TRANSPORTER 4"/>
    <property type="match status" value="1"/>
</dbReference>
<dbReference type="Proteomes" id="UP000274922">
    <property type="component" value="Unassembled WGS sequence"/>
</dbReference>
<dbReference type="Pfam" id="PF01490">
    <property type="entry name" value="Aa_trans"/>
    <property type="match status" value="1"/>
</dbReference>
<dbReference type="AlphaFoldDB" id="A0A4P9WX84"/>
<evidence type="ECO:0000256" key="1">
    <source>
        <dbReference type="ARBA" id="ARBA00004141"/>
    </source>
</evidence>
<proteinExistence type="inferred from homology"/>
<feature type="region of interest" description="Disordered" evidence="6">
    <location>
        <begin position="1"/>
        <end position="38"/>
    </location>
</feature>
<dbReference type="GO" id="GO:0015179">
    <property type="term" value="F:L-amino acid transmembrane transporter activity"/>
    <property type="evidence" value="ECO:0007669"/>
    <property type="project" value="TreeGrafter"/>
</dbReference>
<organism evidence="9 11">
    <name type="scientific">Caulochytrium protostelioides</name>
    <dbReference type="NCBI Taxonomy" id="1555241"/>
    <lineage>
        <taxon>Eukaryota</taxon>
        <taxon>Fungi</taxon>
        <taxon>Fungi incertae sedis</taxon>
        <taxon>Chytridiomycota</taxon>
        <taxon>Chytridiomycota incertae sedis</taxon>
        <taxon>Chytridiomycetes</taxon>
        <taxon>Caulochytriales</taxon>
        <taxon>Caulochytriaceae</taxon>
        <taxon>Caulochytrium</taxon>
    </lineage>
</organism>
<dbReference type="Proteomes" id="UP000268535">
    <property type="component" value="Unassembled WGS sequence"/>
</dbReference>
<feature type="transmembrane region" description="Helical" evidence="7">
    <location>
        <begin position="535"/>
        <end position="557"/>
    </location>
</feature>
<dbReference type="PANTHER" id="PTHR22950">
    <property type="entry name" value="AMINO ACID TRANSPORTER"/>
    <property type="match status" value="1"/>
</dbReference>
<evidence type="ECO:0000313" key="12">
    <source>
        <dbReference type="Proteomes" id="UP000274922"/>
    </source>
</evidence>
<evidence type="ECO:0000313" key="11">
    <source>
        <dbReference type="Proteomes" id="UP000268535"/>
    </source>
</evidence>
<dbReference type="GO" id="GO:0005774">
    <property type="term" value="C:vacuolar membrane"/>
    <property type="evidence" value="ECO:0007669"/>
    <property type="project" value="TreeGrafter"/>
</dbReference>
<evidence type="ECO:0000256" key="4">
    <source>
        <dbReference type="ARBA" id="ARBA00022989"/>
    </source>
</evidence>
<name>A0A4P9WX84_9FUNG</name>
<feature type="domain" description="Amino acid transporter transmembrane" evidence="8">
    <location>
        <begin position="170"/>
        <end position="553"/>
    </location>
</feature>
<keyword evidence="12" id="KW-1185">Reference proteome</keyword>
<feature type="transmembrane region" description="Helical" evidence="7">
    <location>
        <begin position="201"/>
        <end position="223"/>
    </location>
</feature>
<feature type="transmembrane region" description="Helical" evidence="7">
    <location>
        <begin position="354"/>
        <end position="375"/>
    </location>
</feature>
<feature type="region of interest" description="Disordered" evidence="6">
    <location>
        <begin position="74"/>
        <end position="100"/>
    </location>
</feature>
<evidence type="ECO:0000256" key="3">
    <source>
        <dbReference type="ARBA" id="ARBA00022692"/>
    </source>
</evidence>
<feature type="transmembrane region" description="Helical" evidence="7">
    <location>
        <begin position="387"/>
        <end position="414"/>
    </location>
</feature>
<dbReference type="EMBL" id="ML009120">
    <property type="protein sequence ID" value="RKO98069.1"/>
    <property type="molecule type" value="Genomic_DNA"/>
</dbReference>
<comment type="similarity">
    <text evidence="2">Belongs to the amino acid/polyamine transporter 2 family.</text>
</comment>
<reference evidence="10" key="2">
    <citation type="submission" date="2018-04" db="EMBL/GenBank/DDBJ databases">
        <title>Leveraging single-cell genomics to expand the Fungal Tree of Life.</title>
        <authorList>
            <consortium name="DOE Joint Genome Institute"/>
            <person name="Ahrendt S.R."/>
            <person name="Quandt C.A."/>
            <person name="Ciobanu D."/>
            <person name="Clum A."/>
            <person name="Salamov A."/>
            <person name="Andreopoulos B."/>
            <person name="Cheng J.-F."/>
            <person name="Woyke T."/>
            <person name="Pelin A."/>
            <person name="Henrissat B."/>
            <person name="Benny G.L."/>
            <person name="Smith M.E."/>
            <person name="James T.Y."/>
            <person name="Grigoriev I.V."/>
        </authorList>
    </citation>
    <scope>NUCLEOTIDE SEQUENCE</scope>
    <source>
        <strain evidence="10">ATCC 52028</strain>
    </source>
</reference>
<dbReference type="OrthoDB" id="1684102at2759"/>
<evidence type="ECO:0000313" key="9">
    <source>
        <dbReference type="EMBL" id="RKO98069.1"/>
    </source>
</evidence>
<evidence type="ECO:0000256" key="2">
    <source>
        <dbReference type="ARBA" id="ARBA00008066"/>
    </source>
</evidence>
<feature type="compositionally biased region" description="Low complexity" evidence="6">
    <location>
        <begin position="8"/>
        <end position="36"/>
    </location>
</feature>
<evidence type="ECO:0000259" key="8">
    <source>
        <dbReference type="Pfam" id="PF01490"/>
    </source>
</evidence>
<sequence>MLSEHLVSGSAAGNTNGAASSAGGAGPAGALSSTSAVGIPQTPGADDFSISHSLLGGAITRDIYKRKEELDAAPLRRRASEPDLSVALSTSASETHASHLREPGVFRREYMARVARTENRPAPNPITRNFIDFLLLYGFYGGDVWPDEDDEDDEAGDGHDEGVVVDAVRGTTPQKAFFMLVKAFVGTGVLFLPKAFSFGGIAFSTILMIVLGGLTLHCMILLVELNRELGGSFGDIGERLYGPKVRQMVIWSIAFSQMGFCAAYYIFVAQNLRDLTMIVSHCQIILPDWIFIVLQAFIYTPLVWVRKIKHFSVTSLIADAFILVGLGYVFYHDLVQFGAHGIATDVVWINWDKFPLFVGTAMFSFEGICLILPIVESMDEPEKFPAVMSWCVFTIGTIFIVIGALGYLAFGSVVETNIFLNMPKGTATTEIIQFFYAIAIILSFPLCMYPAVRINEQAIFGIKNGKSSTTVKWQKNMFRMLLTFALAFVAWAGSANLDKFVALVGCFACIPLSFIYPSIFHYHIAKTRWVRMKDLALVVLGTLAMFYATAITLQQWFISEPDIPKGRC</sequence>